<dbReference type="KEGG" id="mbd:MEBOL_006779"/>
<reference evidence="1 2" key="1">
    <citation type="submission" date="2017-06" db="EMBL/GenBank/DDBJ databases">
        <authorList>
            <person name="Kim H.J."/>
            <person name="Triplett B.A."/>
        </authorList>
    </citation>
    <scope>NUCLEOTIDE SEQUENCE [LARGE SCALE GENOMIC DNA]</scope>
    <source>
        <strain evidence="1 2">DSM 14713</strain>
    </source>
</reference>
<keyword evidence="2" id="KW-1185">Reference proteome</keyword>
<name>A0A250IPT4_9BACT</name>
<proteinExistence type="predicted"/>
<evidence type="ECO:0000313" key="2">
    <source>
        <dbReference type="Proteomes" id="UP000217289"/>
    </source>
</evidence>
<sequence>MSDTTTKTEPLSMKLSFKKETLRTLDDSQLDLLDGVVGGKKGGHCQCLFTRGGGCNTTGGDNEHGDC</sequence>
<accession>A0A250IPT4</accession>
<dbReference type="EMBL" id="CP022163">
    <property type="protein sequence ID" value="ATB33288.1"/>
    <property type="molecule type" value="Genomic_DNA"/>
</dbReference>
<dbReference type="AlphaFoldDB" id="A0A250IPT4"/>
<dbReference type="Proteomes" id="UP000217289">
    <property type="component" value="Chromosome"/>
</dbReference>
<dbReference type="RefSeq" id="WP_157823836.1">
    <property type="nucleotide sequence ID" value="NZ_CP022163.1"/>
</dbReference>
<dbReference type="InterPro" id="IPR058238">
    <property type="entry name" value="Lant_leader_dom"/>
</dbReference>
<gene>
    <name evidence="1" type="ORF">MEBOL_006779</name>
</gene>
<dbReference type="NCBIfam" id="NF038153">
    <property type="entry name" value="lant_leader_L1a"/>
    <property type="match status" value="1"/>
</dbReference>
<evidence type="ECO:0000313" key="1">
    <source>
        <dbReference type="EMBL" id="ATB33288.1"/>
    </source>
</evidence>
<organism evidence="1 2">
    <name type="scientific">Melittangium boletus DSM 14713</name>
    <dbReference type="NCBI Taxonomy" id="1294270"/>
    <lineage>
        <taxon>Bacteria</taxon>
        <taxon>Pseudomonadati</taxon>
        <taxon>Myxococcota</taxon>
        <taxon>Myxococcia</taxon>
        <taxon>Myxococcales</taxon>
        <taxon>Cystobacterineae</taxon>
        <taxon>Archangiaceae</taxon>
        <taxon>Melittangium</taxon>
    </lineage>
</organism>
<protein>
    <submittedName>
        <fullName evidence="1">Uncharacterized protein</fullName>
    </submittedName>
</protein>